<gene>
    <name evidence="2" type="ORF">AWRI4619_LOCUS7496</name>
</gene>
<organism evidence="2 3">
    <name type="scientific">Aureobasidium vineae</name>
    <dbReference type="NCBI Taxonomy" id="2773715"/>
    <lineage>
        <taxon>Eukaryota</taxon>
        <taxon>Fungi</taxon>
        <taxon>Dikarya</taxon>
        <taxon>Ascomycota</taxon>
        <taxon>Pezizomycotina</taxon>
        <taxon>Dothideomycetes</taxon>
        <taxon>Dothideomycetidae</taxon>
        <taxon>Dothideales</taxon>
        <taxon>Saccotheciaceae</taxon>
        <taxon>Aureobasidium</taxon>
    </lineage>
</organism>
<protein>
    <submittedName>
        <fullName evidence="2">Uncharacterized protein</fullName>
    </submittedName>
</protein>
<dbReference type="AlphaFoldDB" id="A0A9N8JT23"/>
<dbReference type="InterPro" id="IPR009057">
    <property type="entry name" value="Homeodomain-like_sf"/>
</dbReference>
<dbReference type="SUPFAM" id="SSF46689">
    <property type="entry name" value="Homeodomain-like"/>
    <property type="match status" value="1"/>
</dbReference>
<dbReference type="Proteomes" id="UP000716446">
    <property type="component" value="Unassembled WGS sequence"/>
</dbReference>
<feature type="non-terminal residue" evidence="2">
    <location>
        <position position="89"/>
    </location>
</feature>
<proteinExistence type="predicted"/>
<comment type="caution">
    <text evidence="2">The sequence shown here is derived from an EMBL/GenBank/DDBJ whole genome shotgun (WGS) entry which is preliminary data.</text>
</comment>
<accession>A0A9N8JT23</accession>
<keyword evidence="3" id="KW-1185">Reference proteome</keyword>
<evidence type="ECO:0000313" key="3">
    <source>
        <dbReference type="Proteomes" id="UP000716446"/>
    </source>
</evidence>
<reference evidence="2" key="1">
    <citation type="submission" date="2020-06" db="EMBL/GenBank/DDBJ databases">
        <authorList>
            <person name="Onetto C."/>
        </authorList>
    </citation>
    <scope>NUCLEOTIDE SEQUENCE</scope>
</reference>
<feature type="region of interest" description="Disordered" evidence="1">
    <location>
        <begin position="1"/>
        <end position="20"/>
    </location>
</feature>
<dbReference type="EMBL" id="CAIJEN010000014">
    <property type="protein sequence ID" value="CAD0092829.1"/>
    <property type="molecule type" value="Genomic_DNA"/>
</dbReference>
<name>A0A9N8JT23_9PEZI</name>
<evidence type="ECO:0000313" key="2">
    <source>
        <dbReference type="EMBL" id="CAD0092829.1"/>
    </source>
</evidence>
<feature type="non-terminal residue" evidence="2">
    <location>
        <position position="1"/>
    </location>
</feature>
<sequence length="89" mass="9791">ARLGGESRGPASDRRAGKAEPMLSVTLNDSASDFNIGIAVIRMGKAYPEEARSQVKQLLQQGVAEDEIEKQTGVSDRTIRRWKVSYRVS</sequence>
<evidence type="ECO:0000256" key="1">
    <source>
        <dbReference type="SAM" id="MobiDB-lite"/>
    </source>
</evidence>